<dbReference type="CDD" id="cd01347">
    <property type="entry name" value="ligand_gated_channel"/>
    <property type="match status" value="1"/>
</dbReference>
<name>A0A653E4G8_9PSED</name>
<evidence type="ECO:0000256" key="9">
    <source>
        <dbReference type="ARBA" id="ARBA00023237"/>
    </source>
</evidence>
<dbReference type="GO" id="GO:0015889">
    <property type="term" value="P:cobalamin transport"/>
    <property type="evidence" value="ECO:0007669"/>
    <property type="project" value="TreeGrafter"/>
</dbReference>
<evidence type="ECO:0000256" key="1">
    <source>
        <dbReference type="ARBA" id="ARBA00004571"/>
    </source>
</evidence>
<dbReference type="EMBL" id="LR215729">
    <property type="protein sequence ID" value="VEV97413.1"/>
    <property type="molecule type" value="Genomic_DNA"/>
</dbReference>
<keyword evidence="15" id="KW-0675">Receptor</keyword>
<dbReference type="RefSeq" id="WP_150548342.1">
    <property type="nucleotide sequence ID" value="NZ_LR215729.2"/>
</dbReference>
<evidence type="ECO:0000256" key="3">
    <source>
        <dbReference type="ARBA" id="ARBA00022452"/>
    </source>
</evidence>
<keyword evidence="7 11" id="KW-0798">TonB box</keyword>
<evidence type="ECO:0000256" key="6">
    <source>
        <dbReference type="ARBA" id="ARBA00023065"/>
    </source>
</evidence>
<evidence type="ECO:0000256" key="10">
    <source>
        <dbReference type="PROSITE-ProRule" id="PRU01360"/>
    </source>
</evidence>
<comment type="subcellular location">
    <subcellularLocation>
        <location evidence="1 10">Cell outer membrane</location>
        <topology evidence="1 10">Multi-pass membrane protein</topology>
    </subcellularLocation>
</comment>
<feature type="domain" description="TonB-dependent receptor-like beta-barrel" evidence="13">
    <location>
        <begin position="178"/>
        <end position="590"/>
    </location>
</feature>
<evidence type="ECO:0000259" key="14">
    <source>
        <dbReference type="Pfam" id="PF07715"/>
    </source>
</evidence>
<evidence type="ECO:0000256" key="2">
    <source>
        <dbReference type="ARBA" id="ARBA00022448"/>
    </source>
</evidence>
<keyword evidence="6" id="KW-0406">Ion transport</keyword>
<evidence type="ECO:0000256" key="11">
    <source>
        <dbReference type="RuleBase" id="RU003357"/>
    </source>
</evidence>
<keyword evidence="8 10" id="KW-0472">Membrane</keyword>
<feature type="domain" description="TonB-dependent receptor plug" evidence="14">
    <location>
        <begin position="43"/>
        <end position="148"/>
    </location>
</feature>
<organism evidence="15">
    <name type="scientific">Pseudomonas marincola</name>
    <dbReference type="NCBI Taxonomy" id="437900"/>
    <lineage>
        <taxon>Bacteria</taxon>
        <taxon>Pseudomonadati</taxon>
        <taxon>Pseudomonadota</taxon>
        <taxon>Gammaproteobacteria</taxon>
        <taxon>Pseudomonadales</taxon>
        <taxon>Pseudomonadaceae</taxon>
        <taxon>Pseudomonas</taxon>
    </lineage>
</organism>
<keyword evidence="4 10" id="KW-0812">Transmembrane</keyword>
<accession>A0A653E4G8</accession>
<evidence type="ECO:0000256" key="12">
    <source>
        <dbReference type="SAM" id="SignalP"/>
    </source>
</evidence>
<dbReference type="InterPro" id="IPR037066">
    <property type="entry name" value="Plug_dom_sf"/>
</dbReference>
<keyword evidence="9 10" id="KW-0998">Cell outer membrane</keyword>
<protein>
    <submittedName>
        <fullName evidence="15">TonB-dependent receptor</fullName>
    </submittedName>
</protein>
<dbReference type="PANTHER" id="PTHR30069:SF53">
    <property type="entry name" value="COLICIN I RECEPTOR-RELATED"/>
    <property type="match status" value="1"/>
</dbReference>
<dbReference type="InterPro" id="IPR012910">
    <property type="entry name" value="Plug_dom"/>
</dbReference>
<dbReference type="GO" id="GO:0006811">
    <property type="term" value="P:monoatomic ion transport"/>
    <property type="evidence" value="ECO:0007669"/>
    <property type="project" value="UniProtKB-KW"/>
</dbReference>
<evidence type="ECO:0000256" key="8">
    <source>
        <dbReference type="ARBA" id="ARBA00023136"/>
    </source>
</evidence>
<dbReference type="Gene3D" id="2.170.130.10">
    <property type="entry name" value="TonB-dependent receptor, plug domain"/>
    <property type="match status" value="1"/>
</dbReference>
<sequence>MKLSRLTLAIALAPCLANAADSTDVYQASPLVVTSGRQAEPVAKATAATSVFERKDIERLQVRSVAELLERVPGVNFSHTGGAGSQTGLFLRGTSTAQTLILVDGQRIASASSGTSSLEFLSPDQIERIEVVRGARSALYGSDAIGGVIQIFTRKGDGQGLKPTMRFGIGSDSTYERSLGLSGGDGQTQFNLGAALDETQGIDATRDAYGANGDEDAYRNRSLSLNVSHQFNDQVEAGFSVLDQRGQSEFDDVFGTSLPTVDFQVSSISGYLDATVNDVWSNRLEVGHSEDKRDTSNDLTNFGDSQFFTYRDSANWVNTLQLTSNQQVLLGLDWYEDRLHTDDSVDFVEDSRWNRAAFIQHRYTAEKFSTELGLRHDDNQQFGSENTWNAALTVPMNERNEVILSYSEGFRAPTFNDLYYPDFCSGGFCFASANPDLKPETSKSYEVQWRSRFGTSSELQMSLYRTDLKDAIVLDQNFIPQNTQRARINGFETSLKQEWFGWQSNLALSLIDPRDRETGHTLPRRAKRTLSLDLDRQFGDFSVGTNLRAVSGRFDDAANTIELGGYGLVDLRGSWQASREVSFDLKLNNLFDKDYSDATYSTPNGRYGYNTEGRTALFAVTWTPEI</sequence>
<keyword evidence="2 10" id="KW-0813">Transport</keyword>
<evidence type="ECO:0000313" key="15">
    <source>
        <dbReference type="EMBL" id="VEV97413.1"/>
    </source>
</evidence>
<evidence type="ECO:0000256" key="4">
    <source>
        <dbReference type="ARBA" id="ARBA00022692"/>
    </source>
</evidence>
<reference evidence="15" key="1">
    <citation type="submission" date="2019-02" db="EMBL/GenBank/DDBJ databases">
        <authorList>
            <consortium name="Genoscope - CEA"/>
            <person name="William W."/>
        </authorList>
    </citation>
    <scope>NUCLEOTIDE SEQUENCE [LARGE SCALE GENOMIC DNA]</scope>
    <source>
        <strain evidence="15">YSy11</strain>
    </source>
</reference>
<feature type="signal peptide" evidence="12">
    <location>
        <begin position="1"/>
        <end position="19"/>
    </location>
</feature>
<evidence type="ECO:0000259" key="13">
    <source>
        <dbReference type="Pfam" id="PF00593"/>
    </source>
</evidence>
<dbReference type="InterPro" id="IPR036942">
    <property type="entry name" value="Beta-barrel_TonB_sf"/>
</dbReference>
<dbReference type="PANTHER" id="PTHR30069">
    <property type="entry name" value="TONB-DEPENDENT OUTER MEMBRANE RECEPTOR"/>
    <property type="match status" value="1"/>
</dbReference>
<evidence type="ECO:0000256" key="7">
    <source>
        <dbReference type="ARBA" id="ARBA00023077"/>
    </source>
</evidence>
<keyword evidence="3 10" id="KW-1134">Transmembrane beta strand</keyword>
<evidence type="ECO:0000256" key="5">
    <source>
        <dbReference type="ARBA" id="ARBA00022729"/>
    </source>
</evidence>
<dbReference type="Pfam" id="PF07715">
    <property type="entry name" value="Plug"/>
    <property type="match status" value="1"/>
</dbReference>
<dbReference type="GO" id="GO:0009279">
    <property type="term" value="C:cell outer membrane"/>
    <property type="evidence" value="ECO:0007669"/>
    <property type="project" value="UniProtKB-SubCell"/>
</dbReference>
<comment type="similarity">
    <text evidence="10 11">Belongs to the TonB-dependent receptor family.</text>
</comment>
<gene>
    <name evidence="15" type="ORF">PMYSY11_2368</name>
</gene>
<dbReference type="PROSITE" id="PS52016">
    <property type="entry name" value="TONB_DEPENDENT_REC_3"/>
    <property type="match status" value="1"/>
</dbReference>
<dbReference type="SUPFAM" id="SSF56935">
    <property type="entry name" value="Porins"/>
    <property type="match status" value="1"/>
</dbReference>
<feature type="chain" id="PRO_5025067973" evidence="12">
    <location>
        <begin position="20"/>
        <end position="626"/>
    </location>
</feature>
<dbReference type="InterPro" id="IPR000531">
    <property type="entry name" value="Beta-barrel_TonB"/>
</dbReference>
<dbReference type="InterPro" id="IPR039426">
    <property type="entry name" value="TonB-dep_rcpt-like"/>
</dbReference>
<dbReference type="Pfam" id="PF00593">
    <property type="entry name" value="TonB_dep_Rec_b-barrel"/>
    <property type="match status" value="1"/>
</dbReference>
<proteinExistence type="inferred from homology"/>
<keyword evidence="5 12" id="KW-0732">Signal</keyword>
<dbReference type="Gene3D" id="2.40.170.20">
    <property type="entry name" value="TonB-dependent receptor, beta-barrel domain"/>
    <property type="match status" value="1"/>
</dbReference>
<dbReference type="AlphaFoldDB" id="A0A653E4G8"/>